<evidence type="ECO:0000256" key="4">
    <source>
        <dbReference type="SAM" id="Coils"/>
    </source>
</evidence>
<comment type="caution">
    <text evidence="6">The sequence shown here is derived from an EMBL/GenBank/DDBJ whole genome shotgun (WGS) entry which is preliminary data.</text>
</comment>
<evidence type="ECO:0000256" key="2">
    <source>
        <dbReference type="ARBA" id="ARBA00022803"/>
    </source>
</evidence>
<dbReference type="PROSITE" id="PS50293">
    <property type="entry name" value="TPR_REGION"/>
    <property type="match status" value="1"/>
</dbReference>
<feature type="repeat" description="TPR" evidence="3">
    <location>
        <begin position="271"/>
        <end position="304"/>
    </location>
</feature>
<keyword evidence="1" id="KW-0677">Repeat</keyword>
<protein>
    <submittedName>
        <fullName evidence="6">Tetratricopeptide repeat protein</fullName>
    </submittedName>
</protein>
<dbReference type="RefSeq" id="WP_009625019.1">
    <property type="nucleotide sequence ID" value="NZ_VBTY01000001.1"/>
</dbReference>
<name>A0A9X4M5D9_9CYAN</name>
<dbReference type="PANTHER" id="PTHR44858:SF1">
    <property type="entry name" value="UDP-N-ACETYLGLUCOSAMINE--PEPTIDE N-ACETYLGLUCOSAMINYLTRANSFERASE SPINDLY-RELATED"/>
    <property type="match status" value="1"/>
</dbReference>
<dbReference type="EMBL" id="VBTY01000001">
    <property type="protein sequence ID" value="MDG3492993.1"/>
    <property type="molecule type" value="Genomic_DNA"/>
</dbReference>
<evidence type="ECO:0000256" key="1">
    <source>
        <dbReference type="ARBA" id="ARBA00022737"/>
    </source>
</evidence>
<feature type="coiled-coil region" evidence="4">
    <location>
        <begin position="141"/>
        <end position="173"/>
    </location>
</feature>
<dbReference type="PANTHER" id="PTHR44858">
    <property type="entry name" value="TETRATRICOPEPTIDE REPEAT PROTEIN 6"/>
    <property type="match status" value="1"/>
</dbReference>
<dbReference type="PROSITE" id="PS50005">
    <property type="entry name" value="TPR"/>
    <property type="match status" value="1"/>
</dbReference>
<evidence type="ECO:0000313" key="6">
    <source>
        <dbReference type="EMBL" id="MDG3492993.1"/>
    </source>
</evidence>
<dbReference type="InterPro" id="IPR050498">
    <property type="entry name" value="Ycf3"/>
</dbReference>
<dbReference type="Pfam" id="PF13414">
    <property type="entry name" value="TPR_11"/>
    <property type="match status" value="1"/>
</dbReference>
<gene>
    <name evidence="6" type="ORF">FEV09_00305</name>
</gene>
<dbReference type="Gene3D" id="1.25.40.10">
    <property type="entry name" value="Tetratricopeptide repeat domain"/>
    <property type="match status" value="1"/>
</dbReference>
<dbReference type="Proteomes" id="UP001152872">
    <property type="component" value="Unassembled WGS sequence"/>
</dbReference>
<sequence length="320" mass="37430">MKAVCIYAQDNKNYYEKFLLKHLNYSINSQGIEITPHEHCNTSNFNSSSFKKNINEADIVFLLVSIESLNISSWKQYADLAVKRQKKSSPFRVVPIRIDNALWDNSSFEYLKSLPRDKNGNSIAIEDRSWKNRKEAFESIAKDIKELCEEIKKLIDLQESKRLEKERKNAEEKFMPHQQMQINLSEQKDSKAEIFIAIVIVSIFLLIGNFIKPNNSNSNSCSSKVKPETYFKDGLEKEEKGSKKEKQEKEEYLYKAVEQYTCAIQIQPNYYEAYVKRGKIYLNQKDYELAIKDYDKAISLNPEDPFNYYNRGEAYYGKNG</sequence>
<keyword evidence="5" id="KW-0472">Membrane</keyword>
<keyword evidence="5" id="KW-0812">Transmembrane</keyword>
<keyword evidence="4" id="KW-0175">Coiled coil</keyword>
<evidence type="ECO:0000256" key="3">
    <source>
        <dbReference type="PROSITE-ProRule" id="PRU00339"/>
    </source>
</evidence>
<dbReference type="SUPFAM" id="SSF48452">
    <property type="entry name" value="TPR-like"/>
    <property type="match status" value="1"/>
</dbReference>
<proteinExistence type="predicted"/>
<dbReference type="SMART" id="SM00028">
    <property type="entry name" value="TPR"/>
    <property type="match status" value="1"/>
</dbReference>
<evidence type="ECO:0000256" key="5">
    <source>
        <dbReference type="SAM" id="Phobius"/>
    </source>
</evidence>
<reference evidence="6" key="1">
    <citation type="submission" date="2019-05" db="EMBL/GenBank/DDBJ databases">
        <title>Whole genome sequencing of Pseudanabaena catenata USMAC16.</title>
        <authorList>
            <person name="Khan Z."/>
            <person name="Omar W.M."/>
            <person name="Convey P."/>
            <person name="Merican F."/>
            <person name="Najimudin N."/>
        </authorList>
    </citation>
    <scope>NUCLEOTIDE SEQUENCE</scope>
    <source>
        <strain evidence="6">USMAC16</strain>
    </source>
</reference>
<keyword evidence="5" id="KW-1133">Transmembrane helix</keyword>
<dbReference type="InterPro" id="IPR019734">
    <property type="entry name" value="TPR_rpt"/>
</dbReference>
<keyword evidence="2 3" id="KW-0802">TPR repeat</keyword>
<accession>A0A9X4M5D9</accession>
<evidence type="ECO:0000313" key="7">
    <source>
        <dbReference type="Proteomes" id="UP001152872"/>
    </source>
</evidence>
<feature type="transmembrane region" description="Helical" evidence="5">
    <location>
        <begin position="194"/>
        <end position="211"/>
    </location>
</feature>
<dbReference type="AlphaFoldDB" id="A0A9X4M5D9"/>
<dbReference type="InterPro" id="IPR011990">
    <property type="entry name" value="TPR-like_helical_dom_sf"/>
</dbReference>
<organism evidence="6 7">
    <name type="scientific">Pseudanabaena catenata USMAC16</name>
    <dbReference type="NCBI Taxonomy" id="1855837"/>
    <lineage>
        <taxon>Bacteria</taxon>
        <taxon>Bacillati</taxon>
        <taxon>Cyanobacteriota</taxon>
        <taxon>Cyanophyceae</taxon>
        <taxon>Pseudanabaenales</taxon>
        <taxon>Pseudanabaenaceae</taxon>
        <taxon>Pseudanabaena</taxon>
    </lineage>
</organism>
<keyword evidence="7" id="KW-1185">Reference proteome</keyword>